<sequence length="73" mass="8587">MLHKSAKANNQWDNYKRHQKNCKKALKKVEIELINNTIQSGFEENNTKTAWRYVKSRRPGNTGIASLKKWVDK</sequence>
<dbReference type="EMBL" id="JAIWYP010000008">
    <property type="protein sequence ID" value="KAH3789462.1"/>
    <property type="molecule type" value="Genomic_DNA"/>
</dbReference>
<comment type="caution">
    <text evidence="1">The sequence shown here is derived from an EMBL/GenBank/DDBJ whole genome shotgun (WGS) entry which is preliminary data.</text>
</comment>
<protein>
    <submittedName>
        <fullName evidence="1">Uncharacterized protein</fullName>
    </submittedName>
</protein>
<keyword evidence="2" id="KW-1185">Reference proteome</keyword>
<evidence type="ECO:0000313" key="1">
    <source>
        <dbReference type="EMBL" id="KAH3789462.1"/>
    </source>
</evidence>
<name>A0A9D4F088_DREPO</name>
<gene>
    <name evidence="1" type="ORF">DPMN_167643</name>
</gene>
<accession>A0A9D4F088</accession>
<organism evidence="1 2">
    <name type="scientific">Dreissena polymorpha</name>
    <name type="common">Zebra mussel</name>
    <name type="synonym">Mytilus polymorpha</name>
    <dbReference type="NCBI Taxonomy" id="45954"/>
    <lineage>
        <taxon>Eukaryota</taxon>
        <taxon>Metazoa</taxon>
        <taxon>Spiralia</taxon>
        <taxon>Lophotrochozoa</taxon>
        <taxon>Mollusca</taxon>
        <taxon>Bivalvia</taxon>
        <taxon>Autobranchia</taxon>
        <taxon>Heteroconchia</taxon>
        <taxon>Euheterodonta</taxon>
        <taxon>Imparidentia</taxon>
        <taxon>Neoheterodontei</taxon>
        <taxon>Myida</taxon>
        <taxon>Dreissenoidea</taxon>
        <taxon>Dreissenidae</taxon>
        <taxon>Dreissena</taxon>
    </lineage>
</organism>
<reference evidence="1" key="2">
    <citation type="submission" date="2020-11" db="EMBL/GenBank/DDBJ databases">
        <authorList>
            <person name="McCartney M.A."/>
            <person name="Auch B."/>
            <person name="Kono T."/>
            <person name="Mallez S."/>
            <person name="Becker A."/>
            <person name="Gohl D.M."/>
            <person name="Silverstein K.A.T."/>
            <person name="Koren S."/>
            <person name="Bechman K.B."/>
            <person name="Herman A."/>
            <person name="Abrahante J.E."/>
            <person name="Garbe J."/>
        </authorList>
    </citation>
    <scope>NUCLEOTIDE SEQUENCE</scope>
    <source>
        <strain evidence="1">Duluth1</strain>
        <tissue evidence="1">Whole animal</tissue>
    </source>
</reference>
<proteinExistence type="predicted"/>
<reference evidence="1" key="1">
    <citation type="journal article" date="2019" name="bioRxiv">
        <title>The Genome of the Zebra Mussel, Dreissena polymorpha: A Resource for Invasive Species Research.</title>
        <authorList>
            <person name="McCartney M.A."/>
            <person name="Auch B."/>
            <person name="Kono T."/>
            <person name="Mallez S."/>
            <person name="Zhang Y."/>
            <person name="Obille A."/>
            <person name="Becker A."/>
            <person name="Abrahante J.E."/>
            <person name="Garbe J."/>
            <person name="Badalamenti J.P."/>
            <person name="Herman A."/>
            <person name="Mangelson H."/>
            <person name="Liachko I."/>
            <person name="Sullivan S."/>
            <person name="Sone E.D."/>
            <person name="Koren S."/>
            <person name="Silverstein K.A.T."/>
            <person name="Beckman K.B."/>
            <person name="Gohl D.M."/>
        </authorList>
    </citation>
    <scope>NUCLEOTIDE SEQUENCE</scope>
    <source>
        <strain evidence="1">Duluth1</strain>
        <tissue evidence="1">Whole animal</tissue>
    </source>
</reference>
<dbReference type="Proteomes" id="UP000828390">
    <property type="component" value="Unassembled WGS sequence"/>
</dbReference>
<dbReference type="AlphaFoldDB" id="A0A9D4F088"/>
<evidence type="ECO:0000313" key="2">
    <source>
        <dbReference type="Proteomes" id="UP000828390"/>
    </source>
</evidence>